<organism evidence="3">
    <name type="scientific">Micromonas pusilla (strain CCMP1545)</name>
    <name type="common">Picoplanktonic green alga</name>
    <dbReference type="NCBI Taxonomy" id="564608"/>
    <lineage>
        <taxon>Eukaryota</taxon>
        <taxon>Viridiplantae</taxon>
        <taxon>Chlorophyta</taxon>
        <taxon>Mamiellophyceae</taxon>
        <taxon>Mamiellales</taxon>
        <taxon>Mamiellaceae</taxon>
        <taxon>Micromonas</taxon>
    </lineage>
</organism>
<accession>C1N8U0</accession>
<evidence type="ECO:0000313" key="2">
    <source>
        <dbReference type="EMBL" id="EEH51413.1"/>
    </source>
</evidence>
<name>C1N8U0_MICPC</name>
<dbReference type="EMBL" id="GG663751">
    <property type="protein sequence ID" value="EEH51413.1"/>
    <property type="molecule type" value="Genomic_DNA"/>
</dbReference>
<sequence>MRVATTAGTASAAAASPPSSSRRRGDARCRARAVRWSARTDASSFVVVVVARRVGHRVDVDARRDRAIVRPRATDVERGARGDGGDGDDATTTADELLRDELRARMAEAEAAGDVREEEDVLYDDRAFSHDDDLDLGDGGRNKYRITIRDKEVLRYELPNFFPDFNPTPLESRIEAGTRDELGGSASGERKRKKNKSYVWKRGVLAGTERSDPLDVIKRSRDESYDDNDDDATTPTGRRTIPPPPRRAVDEEYARRGGGAGSGALAGLTLFFYVVALALTTSRAYFDGGEMIPAPIDAETERGAREAPPPPKSIEGTDAGRVWSEGIERFR</sequence>
<protein>
    <submittedName>
        <fullName evidence="2">Predicted protein</fullName>
    </submittedName>
</protein>
<dbReference type="GeneID" id="9689772"/>
<feature type="region of interest" description="Disordered" evidence="1">
    <location>
        <begin position="162"/>
        <end position="190"/>
    </location>
</feature>
<feature type="compositionally biased region" description="Basic and acidic residues" evidence="1">
    <location>
        <begin position="172"/>
        <end position="182"/>
    </location>
</feature>
<dbReference type="AlphaFoldDB" id="C1N8U0"/>
<feature type="region of interest" description="Disordered" evidence="1">
    <location>
        <begin position="73"/>
        <end position="93"/>
    </location>
</feature>
<gene>
    <name evidence="2" type="ORF">MICPUCDRAFT_54238</name>
</gene>
<feature type="region of interest" description="Disordered" evidence="1">
    <location>
        <begin position="213"/>
        <end position="259"/>
    </location>
</feature>
<feature type="compositionally biased region" description="Basic and acidic residues" evidence="1">
    <location>
        <begin position="213"/>
        <end position="223"/>
    </location>
</feature>
<evidence type="ECO:0000313" key="3">
    <source>
        <dbReference type="Proteomes" id="UP000001876"/>
    </source>
</evidence>
<feature type="compositionally biased region" description="Basic and acidic residues" evidence="1">
    <location>
        <begin position="73"/>
        <end position="84"/>
    </location>
</feature>
<reference evidence="2 3" key="1">
    <citation type="journal article" date="2009" name="Science">
        <title>Green evolution and dynamic adaptations revealed by genomes of the marine picoeukaryotes Micromonas.</title>
        <authorList>
            <person name="Worden A.Z."/>
            <person name="Lee J.H."/>
            <person name="Mock T."/>
            <person name="Rouze P."/>
            <person name="Simmons M.P."/>
            <person name="Aerts A.L."/>
            <person name="Allen A.E."/>
            <person name="Cuvelier M.L."/>
            <person name="Derelle E."/>
            <person name="Everett M.V."/>
            <person name="Foulon E."/>
            <person name="Grimwood J."/>
            <person name="Gundlach H."/>
            <person name="Henrissat B."/>
            <person name="Napoli C."/>
            <person name="McDonald S.M."/>
            <person name="Parker M.S."/>
            <person name="Rombauts S."/>
            <person name="Salamov A."/>
            <person name="Von Dassow P."/>
            <person name="Badger J.H."/>
            <person name="Coutinho P.M."/>
            <person name="Demir E."/>
            <person name="Dubchak I."/>
            <person name="Gentemann C."/>
            <person name="Eikrem W."/>
            <person name="Gready J.E."/>
            <person name="John U."/>
            <person name="Lanier W."/>
            <person name="Lindquist E.A."/>
            <person name="Lucas S."/>
            <person name="Mayer K.F."/>
            <person name="Moreau H."/>
            <person name="Not F."/>
            <person name="Otillar R."/>
            <person name="Panaud O."/>
            <person name="Pangilinan J."/>
            <person name="Paulsen I."/>
            <person name="Piegu B."/>
            <person name="Poliakov A."/>
            <person name="Robbens S."/>
            <person name="Schmutz J."/>
            <person name="Toulza E."/>
            <person name="Wyss T."/>
            <person name="Zelensky A."/>
            <person name="Zhou K."/>
            <person name="Armbrust E.V."/>
            <person name="Bhattacharya D."/>
            <person name="Goodenough U.W."/>
            <person name="Van de Peer Y."/>
            <person name="Grigoriev I.V."/>
        </authorList>
    </citation>
    <scope>NUCLEOTIDE SEQUENCE [LARGE SCALE GENOMIC DNA]</scope>
    <source>
        <strain evidence="2 3">CCMP1545</strain>
    </source>
</reference>
<dbReference type="RefSeq" id="XP_003064508.1">
    <property type="nucleotide sequence ID" value="XM_003064462.1"/>
</dbReference>
<feature type="compositionally biased region" description="Low complexity" evidence="1">
    <location>
        <begin position="1"/>
        <end position="20"/>
    </location>
</feature>
<keyword evidence="3" id="KW-1185">Reference proteome</keyword>
<dbReference type="KEGG" id="mpp:MICPUCDRAFT_54238"/>
<proteinExistence type="predicted"/>
<dbReference type="OrthoDB" id="10615512at2759"/>
<evidence type="ECO:0000256" key="1">
    <source>
        <dbReference type="SAM" id="MobiDB-lite"/>
    </source>
</evidence>
<feature type="region of interest" description="Disordered" evidence="1">
    <location>
        <begin position="299"/>
        <end position="331"/>
    </location>
</feature>
<feature type="region of interest" description="Disordered" evidence="1">
    <location>
        <begin position="1"/>
        <end position="27"/>
    </location>
</feature>
<dbReference type="Proteomes" id="UP000001876">
    <property type="component" value="Unassembled WGS sequence"/>
</dbReference>